<evidence type="ECO:0000313" key="3">
    <source>
        <dbReference type="Proteomes" id="UP001164286"/>
    </source>
</evidence>
<comment type="caution">
    <text evidence="2">The sequence shown here is derived from an EMBL/GenBank/DDBJ whole genome shotgun (WGS) entry which is preliminary data.</text>
</comment>
<evidence type="ECO:0000313" key="2">
    <source>
        <dbReference type="EMBL" id="KAI9637342.1"/>
    </source>
</evidence>
<dbReference type="AlphaFoldDB" id="A0AA38HC63"/>
<dbReference type="Proteomes" id="UP001164286">
    <property type="component" value="Unassembled WGS sequence"/>
</dbReference>
<name>A0AA38HC63_9TREE</name>
<dbReference type="GeneID" id="77731555"/>
<dbReference type="RefSeq" id="XP_052947119.1">
    <property type="nucleotide sequence ID" value="XM_053092350.1"/>
</dbReference>
<reference evidence="2" key="1">
    <citation type="journal article" date="2022" name="G3 (Bethesda)">
        <title>High quality genome of the basidiomycete yeast Dioszegia hungarica PDD-24b-2 isolated from cloud water.</title>
        <authorList>
            <person name="Jarrige D."/>
            <person name="Haridas S."/>
            <person name="Bleykasten-Grosshans C."/>
            <person name="Joly M."/>
            <person name="Nadalig T."/>
            <person name="Sancelme M."/>
            <person name="Vuilleumier S."/>
            <person name="Grigoriev I.V."/>
            <person name="Amato P."/>
            <person name="Bringel F."/>
        </authorList>
    </citation>
    <scope>NUCLEOTIDE SEQUENCE</scope>
    <source>
        <strain evidence="2">PDD-24b-2</strain>
    </source>
</reference>
<feature type="region of interest" description="Disordered" evidence="1">
    <location>
        <begin position="1"/>
        <end position="23"/>
    </location>
</feature>
<sequence>MSLGSHADPIAQVSSEELHAPTNTRSDLNLAPEIQLTDLQAYHVGVVFDLFQGKGTRGKLVDAFSEDAVYEDLFASCKNREEVAGQLLNLPLLLSSAKTNSHLITSISRTTTSTHARPSIPADEIAIKFNHTFTFKAPLPDKMSSVTMDTTLMVYSAEGEGKIVRLQDRPDEKIPNNGFINIIRKMNAVGVPKIVSMPKDDKEDAESVLKHQR</sequence>
<proteinExistence type="predicted"/>
<dbReference type="EMBL" id="JAKWFO010000004">
    <property type="protein sequence ID" value="KAI9637342.1"/>
    <property type="molecule type" value="Genomic_DNA"/>
</dbReference>
<evidence type="ECO:0000256" key="1">
    <source>
        <dbReference type="SAM" id="MobiDB-lite"/>
    </source>
</evidence>
<keyword evidence="3" id="KW-1185">Reference proteome</keyword>
<gene>
    <name evidence="2" type="ORF">MKK02DRAFT_43267</name>
</gene>
<accession>A0AA38HC63</accession>
<protein>
    <submittedName>
        <fullName evidence="2">Uncharacterized protein</fullName>
    </submittedName>
</protein>
<organism evidence="2 3">
    <name type="scientific">Dioszegia hungarica</name>
    <dbReference type="NCBI Taxonomy" id="4972"/>
    <lineage>
        <taxon>Eukaryota</taxon>
        <taxon>Fungi</taxon>
        <taxon>Dikarya</taxon>
        <taxon>Basidiomycota</taxon>
        <taxon>Agaricomycotina</taxon>
        <taxon>Tremellomycetes</taxon>
        <taxon>Tremellales</taxon>
        <taxon>Bulleribasidiaceae</taxon>
        <taxon>Dioszegia</taxon>
    </lineage>
</organism>